<dbReference type="PANTHER" id="PTHR37525">
    <property type="entry name" value="UPF0175 PROTEIN SSL1255"/>
    <property type="match status" value="1"/>
</dbReference>
<protein>
    <submittedName>
        <fullName evidence="2">Uncharacterized protein</fullName>
    </submittedName>
</protein>
<dbReference type="InterPro" id="IPR005368">
    <property type="entry name" value="UPF0175"/>
</dbReference>
<proteinExistence type="inferred from homology"/>
<name>A0A0U3F888_9CREN</name>
<gene>
    <name evidence="2" type="ORF">EYM_05380</name>
</gene>
<dbReference type="KEGG" id="iis:EYM_05380"/>
<dbReference type="GeneID" id="30680459"/>
<dbReference type="OrthoDB" id="93800at2157"/>
<dbReference type="RefSeq" id="WP_174500660.1">
    <property type="nucleotide sequence ID" value="NZ_CP006867.1"/>
</dbReference>
<sequence>MTKVGIKRVVIEVPENLRIPPGELEERLRIELALRLYEKGIANLGQARRIAGLSKWDFLELLARERIPIRYGEEELREDLEVAKKLAERARKQRY</sequence>
<dbReference type="EMBL" id="CP006867">
    <property type="protein sequence ID" value="ALU11849.1"/>
    <property type="molecule type" value="Genomic_DNA"/>
</dbReference>
<dbReference type="AlphaFoldDB" id="A0A0U3F888"/>
<organism evidence="2 3">
    <name type="scientific">Ignicoccus islandicus DSM 13165</name>
    <dbReference type="NCBI Taxonomy" id="940295"/>
    <lineage>
        <taxon>Archaea</taxon>
        <taxon>Thermoproteota</taxon>
        <taxon>Thermoprotei</taxon>
        <taxon>Desulfurococcales</taxon>
        <taxon>Desulfurococcaceae</taxon>
        <taxon>Ignicoccus</taxon>
    </lineage>
</organism>
<dbReference type="InterPro" id="IPR052264">
    <property type="entry name" value="UPF0175_domain"/>
</dbReference>
<dbReference type="PANTHER" id="PTHR37525:SF1">
    <property type="entry name" value="UPF0175 PROTEIN SSL1255"/>
    <property type="match status" value="1"/>
</dbReference>
<evidence type="ECO:0000256" key="1">
    <source>
        <dbReference type="ARBA" id="ARBA00005651"/>
    </source>
</evidence>
<keyword evidence="3" id="KW-1185">Reference proteome</keyword>
<comment type="similarity">
    <text evidence="1">Belongs to the UPF0175 family.</text>
</comment>
<dbReference type="Pfam" id="PF03683">
    <property type="entry name" value="UPF0175"/>
    <property type="match status" value="1"/>
</dbReference>
<evidence type="ECO:0000313" key="3">
    <source>
        <dbReference type="Proteomes" id="UP000060778"/>
    </source>
</evidence>
<evidence type="ECO:0000313" key="2">
    <source>
        <dbReference type="EMBL" id="ALU11849.1"/>
    </source>
</evidence>
<accession>A0A0U3F888</accession>
<dbReference type="Proteomes" id="UP000060778">
    <property type="component" value="Chromosome"/>
</dbReference>
<reference evidence="2 3" key="1">
    <citation type="submission" date="2013-11" db="EMBL/GenBank/DDBJ databases">
        <title>Comparative genomics of Ignicoccus.</title>
        <authorList>
            <person name="Podar M."/>
        </authorList>
    </citation>
    <scope>NUCLEOTIDE SEQUENCE [LARGE SCALE GENOMIC DNA]</scope>
    <source>
        <strain evidence="2 3">DSM 13165</strain>
    </source>
</reference>